<dbReference type="OMA" id="QEQCQHL"/>
<reference evidence="3" key="1">
    <citation type="submission" date="2011-02" db="EMBL/GenBank/DDBJ databases">
        <authorList>
            <person name="Aslett M."/>
        </authorList>
    </citation>
    <scope>NUCLEOTIDE SEQUENCE</scope>
    <source>
        <strain evidence="3">Liverpool</strain>
    </source>
</reference>
<keyword evidence="5" id="KW-1185">Reference proteome</keyword>
<reference evidence="4" key="4">
    <citation type="journal article" date="2015" name="PLoS ONE">
        <title>Comprehensive Evaluation of Toxoplasma gondii VEG and Neospora caninum LIV Genomes with Tachyzoite Stage Transcriptome and Proteome Defines Novel Transcript Features.</title>
        <authorList>
            <person name="Ramaprasad A."/>
            <person name="Mourier T."/>
            <person name="Naeem R."/>
            <person name="Malas T.B."/>
            <person name="Moussa E."/>
            <person name="Panigrahi A."/>
            <person name="Vermont S.J."/>
            <person name="Otto T.D."/>
            <person name="Wastling J."/>
            <person name="Pain A."/>
        </authorList>
    </citation>
    <scope>NUCLEOTIDE SEQUENCE</scope>
    <source>
        <strain evidence="4">Liverpool</strain>
    </source>
</reference>
<gene>
    <name evidence="4" type="ORF">BN1204_041400</name>
    <name evidence="3" type="ORF">NCLIV_041400</name>
</gene>
<dbReference type="GeneID" id="13440051"/>
<dbReference type="EMBL" id="LN714484">
    <property type="protein sequence ID" value="CEL68372.1"/>
    <property type="molecule type" value="Genomic_DNA"/>
</dbReference>
<dbReference type="OrthoDB" id="331065at2759"/>
<keyword evidence="1" id="KW-0175">Coiled coil</keyword>
<evidence type="ECO:0000313" key="3">
    <source>
        <dbReference type="EMBL" id="CBZ51065.1"/>
    </source>
</evidence>
<feature type="region of interest" description="Disordered" evidence="2">
    <location>
        <begin position="302"/>
        <end position="344"/>
    </location>
</feature>
<proteinExistence type="predicted"/>
<feature type="coiled-coil region" evidence="1">
    <location>
        <begin position="168"/>
        <end position="255"/>
    </location>
</feature>
<evidence type="ECO:0000313" key="5">
    <source>
        <dbReference type="Proteomes" id="UP000007494"/>
    </source>
</evidence>
<feature type="region of interest" description="Disordered" evidence="2">
    <location>
        <begin position="1"/>
        <end position="21"/>
    </location>
</feature>
<reference evidence="3" key="2">
    <citation type="submission" date="2011-03" db="EMBL/GenBank/DDBJ databases">
        <title>Comparative genomics and transcriptomics of Neospora caninum and Toxoplasma gondii.</title>
        <authorList>
            <person name="Reid A.J."/>
            <person name="Sohal A."/>
            <person name="Harris D."/>
            <person name="Quail M."/>
            <person name="Sanders M."/>
            <person name="Berriman M."/>
            <person name="Wastling J.M."/>
            <person name="Pain A."/>
        </authorList>
    </citation>
    <scope>NUCLEOTIDE SEQUENCE</scope>
    <source>
        <strain evidence="3">Liverpool</strain>
    </source>
</reference>
<feature type="compositionally biased region" description="Basic and acidic residues" evidence="2">
    <location>
        <begin position="40"/>
        <end position="58"/>
    </location>
</feature>
<feature type="compositionally biased region" description="Low complexity" evidence="2">
    <location>
        <begin position="1"/>
        <end position="16"/>
    </location>
</feature>
<protein>
    <submittedName>
        <fullName evidence="3">Uncharacterized protein</fullName>
    </submittedName>
</protein>
<feature type="compositionally biased region" description="Low complexity" evidence="2">
    <location>
        <begin position="322"/>
        <end position="340"/>
    </location>
</feature>
<dbReference type="RefSeq" id="XP_003881098.1">
    <property type="nucleotide sequence ID" value="XM_003881049.1"/>
</dbReference>
<dbReference type="VEuPathDB" id="ToxoDB:NCLIV_041400"/>
<dbReference type="EMBL" id="FR823385">
    <property type="protein sequence ID" value="CBZ51065.1"/>
    <property type="molecule type" value="Genomic_DNA"/>
</dbReference>
<evidence type="ECO:0000256" key="1">
    <source>
        <dbReference type="SAM" id="Coils"/>
    </source>
</evidence>
<evidence type="ECO:0000313" key="4">
    <source>
        <dbReference type="EMBL" id="CEL68372.1"/>
    </source>
</evidence>
<feature type="region of interest" description="Disordered" evidence="2">
    <location>
        <begin position="33"/>
        <end position="58"/>
    </location>
</feature>
<sequence length="455" mass="50008">MQEQAEAFSQQLQQQERTSKRKLQEALEALDRQAQLSQKAESELLRQKRDHEEKMDRVMGEAEAKIRQLETEKRRAAEDAAQEVLALKQEEHRNATEIETLQEQCQHLAIQHAKSLAKAEQLAKQAEGVQADCERRLNEHNRLLADFRALEETHRGLLMDTESLSRSKEEAETIVVELRGQLAEREKRIEQHRMENAALQQEIKEKEAAREDTKLQLQKAAAEVAQLKRVACSKLSSARRKEERLRRNIHMLVDRVNQVMAERNGLWQALLKVKDDYDVHAKQIESQAAARLSLPLSTLAPSMTEPHSFSSSGHATTAQIPSRSTSLLQSELQSHSQPSSGPVTVLSPFFSIPGDYTGGGTCREGGSQEGPQPTTSVDSASVFAPAAGGAACMPVWGPSSTPLSLNGEKTGNIISSSSAVDGMLASPTGGLGFFDSVLGGLNQNDSKGIPLQGCV</sequence>
<feature type="compositionally biased region" description="Polar residues" evidence="2">
    <location>
        <begin position="302"/>
        <end position="321"/>
    </location>
</feature>
<reference evidence="5" key="3">
    <citation type="journal article" date="2012" name="PLoS Pathog.">
        <title>Comparative genomics of the apicomplexan parasites Toxoplasma gondii and Neospora caninum: Coccidia differing in host range and transmission strategy.</title>
        <authorList>
            <person name="Reid A.J."/>
            <person name="Vermont S.J."/>
            <person name="Cotton J.A."/>
            <person name="Harris D."/>
            <person name="Hill-Cawthorne G.A."/>
            <person name="Konen-Waisman S."/>
            <person name="Latham S.M."/>
            <person name="Mourier T."/>
            <person name="Norton R."/>
            <person name="Quail M.A."/>
            <person name="Sanders M."/>
            <person name="Shanmugam D."/>
            <person name="Sohal A."/>
            <person name="Wasmuth J.D."/>
            <person name="Brunk B."/>
            <person name="Grigg M.E."/>
            <person name="Howard J.C."/>
            <person name="Parkinson J."/>
            <person name="Roos D.S."/>
            <person name="Trees A.J."/>
            <person name="Berriman M."/>
            <person name="Pain A."/>
            <person name="Wastling J.M."/>
        </authorList>
    </citation>
    <scope>NUCLEOTIDE SEQUENCE [LARGE SCALE GENOMIC DNA]</scope>
    <source>
        <strain evidence="5">Liverpool</strain>
    </source>
</reference>
<dbReference type="eggNOG" id="ENOG502QYDV">
    <property type="taxonomic scope" value="Eukaryota"/>
</dbReference>
<accession>F0VBT1</accession>
<dbReference type="AlphaFoldDB" id="F0VBT1"/>
<feature type="region of interest" description="Disordered" evidence="2">
    <location>
        <begin position="357"/>
        <end position="376"/>
    </location>
</feature>
<dbReference type="Proteomes" id="UP000007494">
    <property type="component" value="Chromosome IX"/>
</dbReference>
<dbReference type="InParanoid" id="F0VBT1"/>
<evidence type="ECO:0000256" key="2">
    <source>
        <dbReference type="SAM" id="MobiDB-lite"/>
    </source>
</evidence>
<name>F0VBT1_NEOCL</name>
<organism evidence="3 5">
    <name type="scientific">Neospora caninum (strain Liverpool)</name>
    <dbReference type="NCBI Taxonomy" id="572307"/>
    <lineage>
        <taxon>Eukaryota</taxon>
        <taxon>Sar</taxon>
        <taxon>Alveolata</taxon>
        <taxon>Apicomplexa</taxon>
        <taxon>Conoidasida</taxon>
        <taxon>Coccidia</taxon>
        <taxon>Eucoccidiorida</taxon>
        <taxon>Eimeriorina</taxon>
        <taxon>Sarcocystidae</taxon>
        <taxon>Neospora</taxon>
    </lineage>
</organism>